<comment type="caution">
    <text evidence="2">The sequence shown here is derived from an EMBL/GenBank/DDBJ whole genome shotgun (WGS) entry which is preliminary data.</text>
</comment>
<proteinExistence type="predicted"/>
<dbReference type="Proteomes" id="UP001152607">
    <property type="component" value="Unassembled WGS sequence"/>
</dbReference>
<feature type="compositionally biased region" description="Basic and acidic residues" evidence="1">
    <location>
        <begin position="334"/>
        <end position="351"/>
    </location>
</feature>
<evidence type="ECO:0000256" key="1">
    <source>
        <dbReference type="SAM" id="MobiDB-lite"/>
    </source>
</evidence>
<organism evidence="2 3">
    <name type="scientific">Periconia digitata</name>
    <dbReference type="NCBI Taxonomy" id="1303443"/>
    <lineage>
        <taxon>Eukaryota</taxon>
        <taxon>Fungi</taxon>
        <taxon>Dikarya</taxon>
        <taxon>Ascomycota</taxon>
        <taxon>Pezizomycotina</taxon>
        <taxon>Dothideomycetes</taxon>
        <taxon>Pleosporomycetidae</taxon>
        <taxon>Pleosporales</taxon>
        <taxon>Massarineae</taxon>
        <taxon>Periconiaceae</taxon>
        <taxon>Periconia</taxon>
    </lineage>
</organism>
<feature type="compositionally biased region" description="Basic and acidic residues" evidence="1">
    <location>
        <begin position="358"/>
        <end position="375"/>
    </location>
</feature>
<feature type="region of interest" description="Disordered" evidence="1">
    <location>
        <begin position="328"/>
        <end position="444"/>
    </location>
</feature>
<feature type="compositionally biased region" description="Polar residues" evidence="1">
    <location>
        <begin position="263"/>
        <end position="272"/>
    </location>
</feature>
<sequence>MVNVFIHLHMRTFPVPSPRPELPRNFPEQADHVSRAHNVSVTPAYCGPGPLWIHREPYLASPRAGPSVFVGCWSGSLRACAFKRRDVPSSNPPPRDHPHAAEKRGQAQPDRPAMDVYRKSSASTMNSTSENTGIRKTLRRWKDRWRLSSYSSKSSLRSVSSSSRPPSNNSSAAPAPTSHPSRLSPVPASPLPLTDALFTPTTQTYIHSPADPRSRSRTGSTSSPAATLRKSPPLSRRNTTPTEHLHGLVPSHRSPSPGGDSLPMNTVTTTIVAGNDSLHKKRSSRFRLSISKSRSGPSPALNSPSSASFFDRSSSRATGRFDAVEETVGLGSRKRADTKVSEQDRLLEETGRPAQEAETPKAETTDETQKQEKQQASETVEVETPEKPATPAQAHVEKPETVETPNSNSEGPDTKPNSEVESASSPDVKRAGASNTIRVVEVGA</sequence>
<name>A0A9W4UQ69_9PLEO</name>
<feature type="compositionally biased region" description="Low complexity" evidence="1">
    <location>
        <begin position="295"/>
        <end position="314"/>
    </location>
</feature>
<reference evidence="2" key="1">
    <citation type="submission" date="2023-01" db="EMBL/GenBank/DDBJ databases">
        <authorList>
            <person name="Van Ghelder C."/>
            <person name="Rancurel C."/>
        </authorList>
    </citation>
    <scope>NUCLEOTIDE SEQUENCE</scope>
    <source>
        <strain evidence="2">CNCM I-4278</strain>
    </source>
</reference>
<feature type="region of interest" description="Disordered" evidence="1">
    <location>
        <begin position="152"/>
        <end position="314"/>
    </location>
</feature>
<dbReference type="OrthoDB" id="3792571at2759"/>
<dbReference type="AlphaFoldDB" id="A0A9W4UQ69"/>
<protein>
    <submittedName>
        <fullName evidence="2">Uncharacterized protein</fullName>
    </submittedName>
</protein>
<evidence type="ECO:0000313" key="2">
    <source>
        <dbReference type="EMBL" id="CAI6338981.1"/>
    </source>
</evidence>
<feature type="compositionally biased region" description="Low complexity" evidence="1">
    <location>
        <begin position="217"/>
        <end position="227"/>
    </location>
</feature>
<gene>
    <name evidence="2" type="ORF">PDIGIT_LOCUS12118</name>
</gene>
<feature type="region of interest" description="Disordered" evidence="1">
    <location>
        <begin position="84"/>
        <end position="112"/>
    </location>
</feature>
<dbReference type="EMBL" id="CAOQHR010000008">
    <property type="protein sequence ID" value="CAI6338981.1"/>
    <property type="molecule type" value="Genomic_DNA"/>
</dbReference>
<accession>A0A9W4UQ69</accession>
<feature type="compositionally biased region" description="Basic and acidic residues" evidence="1">
    <location>
        <begin position="94"/>
        <end position="105"/>
    </location>
</feature>
<keyword evidence="3" id="KW-1185">Reference proteome</keyword>
<evidence type="ECO:0000313" key="3">
    <source>
        <dbReference type="Proteomes" id="UP001152607"/>
    </source>
</evidence>
<feature type="compositionally biased region" description="Low complexity" evidence="1">
    <location>
        <begin position="152"/>
        <end position="182"/>
    </location>
</feature>